<evidence type="ECO:0000256" key="1">
    <source>
        <dbReference type="ARBA" id="ARBA00009477"/>
    </source>
</evidence>
<feature type="domain" description="CusB-like beta-barrel" evidence="5">
    <location>
        <begin position="184"/>
        <end position="256"/>
    </location>
</feature>
<keyword evidence="7" id="KW-1185">Reference proteome</keyword>
<dbReference type="PANTHER" id="PTHR30469:SF18">
    <property type="entry name" value="RESISTANCE-NODULATION-CELL DIVISION (RND) EFFLUX MEMBRANE FUSION PROTEIN-RELATED"/>
    <property type="match status" value="1"/>
</dbReference>
<dbReference type="InterPro" id="IPR058625">
    <property type="entry name" value="MdtA-like_BSH"/>
</dbReference>
<dbReference type="Gene3D" id="2.40.30.170">
    <property type="match status" value="1"/>
</dbReference>
<reference evidence="6 7" key="1">
    <citation type="submission" date="2019-03" db="EMBL/GenBank/DDBJ databases">
        <title>Genomic Encyclopedia of Type Strains, Phase IV (KMG-IV): sequencing the most valuable type-strain genomes for metagenomic binning, comparative biology and taxonomic classification.</title>
        <authorList>
            <person name="Goeker M."/>
        </authorList>
    </citation>
    <scope>NUCLEOTIDE SEQUENCE [LARGE SCALE GENOMIC DNA]</scope>
    <source>
        <strain evidence="6 7">DSM 16326</strain>
    </source>
</reference>
<feature type="coiled-coil region" evidence="2">
    <location>
        <begin position="90"/>
        <end position="148"/>
    </location>
</feature>
<dbReference type="Pfam" id="PF25917">
    <property type="entry name" value="BSH_RND"/>
    <property type="match status" value="1"/>
</dbReference>
<dbReference type="Proteomes" id="UP000294914">
    <property type="component" value="Unassembled WGS sequence"/>
</dbReference>
<feature type="chain" id="PRO_5020624325" evidence="3">
    <location>
        <begin position="23"/>
        <end position="335"/>
    </location>
</feature>
<dbReference type="InterPro" id="IPR058792">
    <property type="entry name" value="Beta-barrel_RND_2"/>
</dbReference>
<evidence type="ECO:0000256" key="3">
    <source>
        <dbReference type="SAM" id="SignalP"/>
    </source>
</evidence>
<dbReference type="Gene3D" id="2.40.50.100">
    <property type="match status" value="1"/>
</dbReference>
<dbReference type="EMBL" id="SOQX01000003">
    <property type="protein sequence ID" value="TDY01537.1"/>
    <property type="molecule type" value="Genomic_DNA"/>
</dbReference>
<evidence type="ECO:0000313" key="6">
    <source>
        <dbReference type="EMBL" id="TDY01537.1"/>
    </source>
</evidence>
<gene>
    <name evidence="6" type="ORF">EDC23_1426</name>
</gene>
<dbReference type="RefSeq" id="WP_208321314.1">
    <property type="nucleotide sequence ID" value="NZ_SOQX01000003.1"/>
</dbReference>
<evidence type="ECO:0000259" key="4">
    <source>
        <dbReference type="Pfam" id="PF25917"/>
    </source>
</evidence>
<comment type="similarity">
    <text evidence="1">Belongs to the membrane fusion protein (MFP) (TC 8.A.1) family.</text>
</comment>
<keyword evidence="2" id="KW-0175">Coiled coil</keyword>
<comment type="caution">
    <text evidence="6">The sequence shown here is derived from an EMBL/GenBank/DDBJ whole genome shotgun (WGS) entry which is preliminary data.</text>
</comment>
<protein>
    <submittedName>
        <fullName evidence="6">RND family efflux transporter MFP subunit</fullName>
    </submittedName>
</protein>
<dbReference type="Gene3D" id="1.10.287.470">
    <property type="entry name" value="Helix hairpin bin"/>
    <property type="match status" value="1"/>
</dbReference>
<sequence length="335" mass="37662">MRAALHTTVLFWGMAVTGWASAAELESATASLQTRPVERVLDGRIEAVHEATVSAQTSGRVVEIHYDVDDYVEKDALLLRFRDNDQRARYNAAKANYDEARAEFERVKDIYERQLVAKSQLDKAEARLKSTRAAFEQASEELENTRVRAPYSGIVVKRHVEVGELASVGQPLFTGISLEVLRASVDIPQEMVRVVRERQQARVFLDRNGKSSVEAESLRISPYADAQSHTFNVRVLLPEGEYGIYPGMFVKVGFVKEEIRRLLIPVKAVVHRSEVTGAYVIDEQGALHLRQLRIGERFDDGMVEVLAGLEEGEQVALDPVRATTHYKEQQAGERQ</sequence>
<dbReference type="AlphaFoldDB" id="A0A4R8IUX6"/>
<proteinExistence type="inferred from homology"/>
<dbReference type="Gene3D" id="2.40.420.20">
    <property type="match status" value="1"/>
</dbReference>
<feature type="signal peptide" evidence="3">
    <location>
        <begin position="1"/>
        <end position="22"/>
    </location>
</feature>
<keyword evidence="3" id="KW-0732">Signal</keyword>
<dbReference type="GO" id="GO:1990281">
    <property type="term" value="C:efflux pump complex"/>
    <property type="evidence" value="ECO:0007669"/>
    <property type="project" value="TreeGrafter"/>
</dbReference>
<dbReference type="InterPro" id="IPR006143">
    <property type="entry name" value="RND_pump_MFP"/>
</dbReference>
<name>A0A4R8IUX6_9GAMM</name>
<dbReference type="SUPFAM" id="SSF111369">
    <property type="entry name" value="HlyD-like secretion proteins"/>
    <property type="match status" value="1"/>
</dbReference>
<evidence type="ECO:0000259" key="5">
    <source>
        <dbReference type="Pfam" id="PF25954"/>
    </source>
</evidence>
<feature type="domain" description="Multidrug resistance protein MdtA-like barrel-sandwich hybrid" evidence="4">
    <location>
        <begin position="50"/>
        <end position="172"/>
    </location>
</feature>
<evidence type="ECO:0000313" key="7">
    <source>
        <dbReference type="Proteomes" id="UP000294914"/>
    </source>
</evidence>
<dbReference type="NCBIfam" id="TIGR01730">
    <property type="entry name" value="RND_mfp"/>
    <property type="match status" value="1"/>
</dbReference>
<accession>A0A4R8IUX6</accession>
<dbReference type="PANTHER" id="PTHR30469">
    <property type="entry name" value="MULTIDRUG RESISTANCE PROTEIN MDTA"/>
    <property type="match status" value="1"/>
</dbReference>
<dbReference type="Pfam" id="PF25954">
    <property type="entry name" value="Beta-barrel_RND_2"/>
    <property type="match status" value="1"/>
</dbReference>
<organism evidence="6 7">
    <name type="scientific">Thiohalophilus thiocyanatoxydans</name>
    <dbReference type="NCBI Taxonomy" id="381308"/>
    <lineage>
        <taxon>Bacteria</taxon>
        <taxon>Pseudomonadati</taxon>
        <taxon>Pseudomonadota</taxon>
        <taxon>Gammaproteobacteria</taxon>
        <taxon>Thiohalomonadales</taxon>
        <taxon>Thiohalophilaceae</taxon>
        <taxon>Thiohalophilus</taxon>
    </lineage>
</organism>
<evidence type="ECO:0000256" key="2">
    <source>
        <dbReference type="SAM" id="Coils"/>
    </source>
</evidence>
<dbReference type="GO" id="GO:0015562">
    <property type="term" value="F:efflux transmembrane transporter activity"/>
    <property type="evidence" value="ECO:0007669"/>
    <property type="project" value="TreeGrafter"/>
</dbReference>